<evidence type="ECO:0000313" key="2">
    <source>
        <dbReference type="Proteomes" id="UP000180235"/>
    </source>
</evidence>
<reference evidence="1 2" key="1">
    <citation type="submission" date="2016-10" db="EMBL/GenBank/DDBJ databases">
        <title>Description of Gloeomargarita lithophora gen. nov., sp. nov., a thylakoid-bearing basal-branching cyanobacterium with intracellular carbonates, and proposal for Gloeomargaritales ord. nov.</title>
        <authorList>
            <person name="Moreira D."/>
            <person name="Tavera R."/>
            <person name="Benzerara K."/>
            <person name="Skouri-Panet F."/>
            <person name="Couradeau E."/>
            <person name="Gerard E."/>
            <person name="Loussert C."/>
            <person name="Novelo E."/>
            <person name="Zivanovic Y."/>
            <person name="Lopez-Garcia P."/>
        </authorList>
    </citation>
    <scope>NUCLEOTIDE SEQUENCE [LARGE SCALE GENOMIC DNA]</scope>
    <source>
        <strain evidence="1 2">D10</strain>
    </source>
</reference>
<dbReference type="AlphaFoldDB" id="A0A1J0AGL3"/>
<protein>
    <recommendedName>
        <fullName evidence="3">DUF104 domain-containing protein</fullName>
    </recommendedName>
</protein>
<organism evidence="1 2">
    <name type="scientific">Gloeomargarita lithophora Alchichica-D10</name>
    <dbReference type="NCBI Taxonomy" id="1188229"/>
    <lineage>
        <taxon>Bacteria</taxon>
        <taxon>Bacillati</taxon>
        <taxon>Cyanobacteriota</taxon>
        <taxon>Cyanophyceae</taxon>
        <taxon>Gloeomargaritales</taxon>
        <taxon>Gloeomargaritaceae</taxon>
        <taxon>Gloeomargarita</taxon>
    </lineage>
</organism>
<evidence type="ECO:0000313" key="1">
    <source>
        <dbReference type="EMBL" id="APB35040.1"/>
    </source>
</evidence>
<dbReference type="OrthoDB" id="517491at2"/>
<gene>
    <name evidence="1" type="ORF">GlitD10_2697</name>
</gene>
<evidence type="ECO:0008006" key="3">
    <source>
        <dbReference type="Google" id="ProtNLM"/>
    </source>
</evidence>
<proteinExistence type="predicted"/>
<dbReference type="Proteomes" id="UP000180235">
    <property type="component" value="Chromosome"/>
</dbReference>
<dbReference type="RefSeq" id="WP_071455388.1">
    <property type="nucleotide sequence ID" value="NZ_CP017675.1"/>
</dbReference>
<dbReference type="SUPFAM" id="SSF141694">
    <property type="entry name" value="AF2212/PG0164-like"/>
    <property type="match status" value="1"/>
</dbReference>
<dbReference type="STRING" id="1188229.GlitD10_2697"/>
<name>A0A1J0AGL3_9CYAN</name>
<dbReference type="EMBL" id="CP017675">
    <property type="protein sequence ID" value="APB35040.1"/>
    <property type="molecule type" value="Genomic_DNA"/>
</dbReference>
<keyword evidence="2" id="KW-1185">Reference proteome</keyword>
<sequence>MSKVMQATYHDGNLILDEKLDIALEGKKLRIVVLEDTNEPKEQDGQTLELRKRRFLEQLQQHSFKLPEDYKFNREELYER</sequence>
<dbReference type="KEGG" id="glt:GlitD10_2697"/>
<accession>A0A1J0AGL3</accession>